<dbReference type="EMBL" id="CAJVPM010010051">
    <property type="protein sequence ID" value="CAG8569721.1"/>
    <property type="molecule type" value="Genomic_DNA"/>
</dbReference>
<reference evidence="1" key="1">
    <citation type="submission" date="2021-06" db="EMBL/GenBank/DDBJ databases">
        <authorList>
            <person name="Kallberg Y."/>
            <person name="Tangrot J."/>
            <person name="Rosling A."/>
        </authorList>
    </citation>
    <scope>NUCLEOTIDE SEQUENCE</scope>
    <source>
        <strain evidence="1">AU212A</strain>
    </source>
</reference>
<evidence type="ECO:0000313" key="1">
    <source>
        <dbReference type="EMBL" id="CAG8569721.1"/>
    </source>
</evidence>
<name>A0ACA9M6A5_9GLOM</name>
<protein>
    <submittedName>
        <fullName evidence="1">6124_t:CDS:1</fullName>
    </submittedName>
</protein>
<dbReference type="Proteomes" id="UP000789860">
    <property type="component" value="Unassembled WGS sequence"/>
</dbReference>
<keyword evidence="2" id="KW-1185">Reference proteome</keyword>
<comment type="caution">
    <text evidence="1">The sequence shown here is derived from an EMBL/GenBank/DDBJ whole genome shotgun (WGS) entry which is preliminary data.</text>
</comment>
<sequence>MPISRSTSNSSISTTGNDAPQFPRRILLLDQNWSIGSMGDVLPFINLGVGFSRRGHDVIVAANARFKELIEKKGFEFREIKWDMIHEW</sequence>
<organism evidence="1 2">
    <name type="scientific">Scutellospora calospora</name>
    <dbReference type="NCBI Taxonomy" id="85575"/>
    <lineage>
        <taxon>Eukaryota</taxon>
        <taxon>Fungi</taxon>
        <taxon>Fungi incertae sedis</taxon>
        <taxon>Mucoromycota</taxon>
        <taxon>Glomeromycotina</taxon>
        <taxon>Glomeromycetes</taxon>
        <taxon>Diversisporales</taxon>
        <taxon>Gigasporaceae</taxon>
        <taxon>Scutellospora</taxon>
    </lineage>
</organism>
<evidence type="ECO:0000313" key="2">
    <source>
        <dbReference type="Proteomes" id="UP000789860"/>
    </source>
</evidence>
<gene>
    <name evidence="1" type="ORF">SCALOS_LOCUS5807</name>
</gene>
<accession>A0ACA9M6A5</accession>
<feature type="non-terminal residue" evidence="1">
    <location>
        <position position="88"/>
    </location>
</feature>
<proteinExistence type="predicted"/>